<dbReference type="InterPro" id="IPR050095">
    <property type="entry name" value="ECF_ABC_transporter_ATP-bd"/>
</dbReference>
<gene>
    <name evidence="6" type="ORF">SAMN04488540_107137</name>
</gene>
<dbReference type="InterPro" id="IPR015856">
    <property type="entry name" value="ABC_transpr_CbiO/EcfA_su"/>
</dbReference>
<dbReference type="AlphaFoldDB" id="A0A1G8T893"/>
<dbReference type="EMBL" id="FNEM01000007">
    <property type="protein sequence ID" value="SDJ37651.1"/>
    <property type="molecule type" value="Genomic_DNA"/>
</dbReference>
<dbReference type="InterPro" id="IPR003439">
    <property type="entry name" value="ABC_transporter-like_ATP-bd"/>
</dbReference>
<reference evidence="7" key="1">
    <citation type="submission" date="2016-10" db="EMBL/GenBank/DDBJ databases">
        <authorList>
            <person name="Varghese N."/>
            <person name="Submissions S."/>
        </authorList>
    </citation>
    <scope>NUCLEOTIDE SEQUENCE [LARGE SCALE GENOMIC DNA]</scope>
    <source>
        <strain evidence="7">DSM 23317</strain>
    </source>
</reference>
<evidence type="ECO:0000256" key="3">
    <source>
        <dbReference type="ARBA" id="ARBA00022741"/>
    </source>
</evidence>
<dbReference type="SMART" id="SM00382">
    <property type="entry name" value="AAA"/>
    <property type="match status" value="1"/>
</dbReference>
<name>A0A1G8T893_9GAMM</name>
<dbReference type="InterPro" id="IPR003593">
    <property type="entry name" value="AAA+_ATPase"/>
</dbReference>
<dbReference type="GO" id="GO:0005524">
    <property type="term" value="F:ATP binding"/>
    <property type="evidence" value="ECO:0007669"/>
    <property type="project" value="UniProtKB-KW"/>
</dbReference>
<evidence type="ECO:0000256" key="2">
    <source>
        <dbReference type="ARBA" id="ARBA00022448"/>
    </source>
</evidence>
<keyword evidence="7" id="KW-1185">Reference proteome</keyword>
<sequence length="237" mass="25470">MTEPLIQLEEIAFGYAGRPVFSGVNLALQAGERLALVGGNGAGKSTLLELMVGLRQPSFGSVKLLGQNCASEAEFQPMRGQVGLLFQDSDDQLFCPTVLEDVAFGPLNQGLDEAQAKAVAMRTLASLGMEAFAMRITHRLSGGEKRLVALASVLAMQPKVLLLDEPTNGLDDNARQRLLAHLLSLPQAMILVSHDSGVIGTLATRAVLLQEGTLTEGMLHRHPYQHSHNQLHIHPTP</sequence>
<evidence type="ECO:0000259" key="5">
    <source>
        <dbReference type="PROSITE" id="PS50893"/>
    </source>
</evidence>
<dbReference type="CDD" id="cd03225">
    <property type="entry name" value="ABC_cobalt_CbiO_domain1"/>
    <property type="match status" value="1"/>
</dbReference>
<dbReference type="PANTHER" id="PTHR43553">
    <property type="entry name" value="HEAVY METAL TRANSPORTER"/>
    <property type="match status" value="1"/>
</dbReference>
<dbReference type="PROSITE" id="PS50893">
    <property type="entry name" value="ABC_TRANSPORTER_2"/>
    <property type="match status" value="1"/>
</dbReference>
<evidence type="ECO:0000256" key="1">
    <source>
        <dbReference type="ARBA" id="ARBA00005417"/>
    </source>
</evidence>
<dbReference type="InterPro" id="IPR027417">
    <property type="entry name" value="P-loop_NTPase"/>
</dbReference>
<dbReference type="Pfam" id="PF00005">
    <property type="entry name" value="ABC_tran"/>
    <property type="match status" value="1"/>
</dbReference>
<dbReference type="Gene3D" id="3.40.50.300">
    <property type="entry name" value="P-loop containing nucleotide triphosphate hydrolases"/>
    <property type="match status" value="1"/>
</dbReference>
<keyword evidence="2" id="KW-0813">Transport</keyword>
<keyword evidence="4 6" id="KW-0067">ATP-binding</keyword>
<feature type="domain" description="ABC transporter" evidence="5">
    <location>
        <begin position="6"/>
        <end position="236"/>
    </location>
</feature>
<dbReference type="PANTHER" id="PTHR43553:SF24">
    <property type="entry name" value="ENERGY-COUPLING FACTOR TRANSPORTER ATP-BINDING PROTEIN ECFA1"/>
    <property type="match status" value="1"/>
</dbReference>
<accession>A0A1G8T893</accession>
<dbReference type="SUPFAM" id="SSF52540">
    <property type="entry name" value="P-loop containing nucleoside triphosphate hydrolases"/>
    <property type="match status" value="1"/>
</dbReference>
<evidence type="ECO:0000256" key="4">
    <source>
        <dbReference type="ARBA" id="ARBA00022840"/>
    </source>
</evidence>
<evidence type="ECO:0000313" key="6">
    <source>
        <dbReference type="EMBL" id="SDJ37651.1"/>
    </source>
</evidence>
<organism evidence="6 7">
    <name type="scientific">Ferrimonas sediminum</name>
    <dbReference type="NCBI Taxonomy" id="718193"/>
    <lineage>
        <taxon>Bacteria</taxon>
        <taxon>Pseudomonadati</taxon>
        <taxon>Pseudomonadota</taxon>
        <taxon>Gammaproteobacteria</taxon>
        <taxon>Alteromonadales</taxon>
        <taxon>Ferrimonadaceae</taxon>
        <taxon>Ferrimonas</taxon>
    </lineage>
</organism>
<evidence type="ECO:0000313" key="7">
    <source>
        <dbReference type="Proteomes" id="UP000199527"/>
    </source>
</evidence>
<dbReference type="PROSITE" id="PS00211">
    <property type="entry name" value="ABC_TRANSPORTER_1"/>
    <property type="match status" value="1"/>
</dbReference>
<dbReference type="GO" id="GO:0043190">
    <property type="term" value="C:ATP-binding cassette (ABC) transporter complex"/>
    <property type="evidence" value="ECO:0007669"/>
    <property type="project" value="TreeGrafter"/>
</dbReference>
<comment type="similarity">
    <text evidence="1">Belongs to the ABC transporter superfamily.</text>
</comment>
<dbReference type="RefSeq" id="WP_090365212.1">
    <property type="nucleotide sequence ID" value="NZ_FNEM01000007.1"/>
</dbReference>
<proteinExistence type="inferred from homology"/>
<dbReference type="Proteomes" id="UP000199527">
    <property type="component" value="Unassembled WGS sequence"/>
</dbReference>
<dbReference type="OrthoDB" id="9780942at2"/>
<dbReference type="GO" id="GO:0042626">
    <property type="term" value="F:ATPase-coupled transmembrane transporter activity"/>
    <property type="evidence" value="ECO:0007669"/>
    <property type="project" value="TreeGrafter"/>
</dbReference>
<dbReference type="InterPro" id="IPR017871">
    <property type="entry name" value="ABC_transporter-like_CS"/>
</dbReference>
<keyword evidence="3" id="KW-0547">Nucleotide-binding</keyword>
<protein>
    <submittedName>
        <fullName evidence="6">Cobalt/nickel transport system ATP-binding protein</fullName>
    </submittedName>
</protein>
<dbReference type="GO" id="GO:0016887">
    <property type="term" value="F:ATP hydrolysis activity"/>
    <property type="evidence" value="ECO:0007669"/>
    <property type="project" value="InterPro"/>
</dbReference>